<comment type="caution">
    <text evidence="1">The sequence shown here is derived from an EMBL/GenBank/DDBJ whole genome shotgun (WGS) entry which is preliminary data.</text>
</comment>
<keyword evidence="2" id="KW-1185">Reference proteome</keyword>
<organism evidence="1 2">
    <name type="scientific">Candidatus Epulonipiscium fishelsonii</name>
    <dbReference type="NCBI Taxonomy" id="77094"/>
    <lineage>
        <taxon>Bacteria</taxon>
        <taxon>Bacillati</taxon>
        <taxon>Bacillota</taxon>
        <taxon>Clostridia</taxon>
        <taxon>Lachnospirales</taxon>
        <taxon>Lachnospiraceae</taxon>
        <taxon>Candidatus Epulonipiscium</taxon>
    </lineage>
</organism>
<evidence type="ECO:0000313" key="1">
    <source>
        <dbReference type="EMBL" id="ONI39909.1"/>
    </source>
</evidence>
<name>A0ACC8XBS1_9FIRM</name>
<protein>
    <submittedName>
        <fullName evidence="1">Uncharacterized protein</fullName>
    </submittedName>
</protein>
<accession>A0ACC8XBS1</accession>
<gene>
    <name evidence="1" type="ORF">AN396_06880</name>
</gene>
<dbReference type="EMBL" id="LJDB01000059">
    <property type="protein sequence ID" value="ONI39909.1"/>
    <property type="molecule type" value="Genomic_DNA"/>
</dbReference>
<dbReference type="Proteomes" id="UP000188605">
    <property type="component" value="Unassembled WGS sequence"/>
</dbReference>
<proteinExistence type="predicted"/>
<sequence length="2428" mass="269770">MKLVKKLIAALLAQTMLLAQIPLTTYAETTSTYENSALDFITVDGVKLMDGDEEFRFASINYPQALTDKPWEQKNVIETIQAMGGKVTRTYSIPTANGANSKEAYVVGVDKTDTTGGEYGTIQFNDDVLVQLDQLLAYANEYGVRLIIPLTDHWSWSGGIEGYLKLATGKEYPTAPFDEDTWEFYSNDASIDYFMQMIDQLMNRTNTITGVKYKDDPAVFCWETGNEFGAYEQDKYDDQIIELNNKIVDRIRTNGAKQLILDGRMSMTERSLSAENKADILGAHYYTGNYVEKTEKDSELANDAGKPFILGEFGGYTSAAPAEEVFKTGYEHGADGVMMWSLRAHKDGWGYYWHDENPGNWAAYHWPGFDAGEYFDEDGTLEVIYKYAQIMDGGTGNEPIPPPSQTEPPVLFDIDTIGDIKWRGVVGGAWYEIERAEGIVSENDTDADWTKVATEKDNVHDGGRPGSAGFHDVSAIDGKTYTYRLRAANDSGTGLWSNYQTVDSATHFIKDELDLIAVSKGDTNPTEVRNVYSYDHSTSVENANGSIINTTGTIGYITYYEGIPIKNIVVHHDKNTNAQALIYVSKDGINYEEATENTIDGDTLTTDLNEDDKWLYARIVVLSSSQCKINAIDMTYTNSGIDYDAPEELPKDSILLQDDEFKEGYTFKDSTLEFVTTEDYKGLGVSEGSNGGEIIYQTYKDLTSFRIKASTTDSTNIKVSYSENGLNYVTAKPTTKTDGAEGFLDLVFEEIVMPTNARYLKIELLGTDTILKHVELASGDKRIPIYEVNPINILENAEVYFGRDENLQGSYITSYEDGNLVLTKNLDNIDISAYDVMNAWIIGDSSNNTIFVELEDNAGDTWTVEKILSGEDSFESFNIDKDAIDETNIVKLRIGIKPTNQDNPRGEIYLDQLTFVSSTNLDNFEGYSGSSTILREAYKLNGEGGSMDLHMEDGAISSGEYSLRIDYNYNGKGYAGVTKQLGKLNLKDYDGIKLWYVPDGTGNSITFQIKSAEGKTFETGQNMTASGPTEIYIPFENLKSPSWDEYKGTFDKNSDIIEFSLYSGQNGEVTQGTIYFDEIQGFNFIEDLASATVDITQVSEEITKFPFTFSGSATYVNYITLDMGGKKFNVPVVDGKWEHTIDMDSKVYNGTAIPVKAEIRTYDDTLISESATEINLNVEGNVNNETLPPTEEAENLILNGTFESVSEYEGSLYPKEWESSGGLYIDDKNKGTEGADPDYYFTIWSQDPFDAQMNQYITIPKSGRYQLSFDVKAKANLDNAEVKVTENGEELFSKSPLNTEDQWQTQTYEMELTPGRINLAFAASIETYKEDGPNFAVDNIELILLEEIEIVENNLVQNSDFAMRHPVTGEPEQWEIAESGATFAYNQDGYIVWDVAETNASGLDVNMSQDIAINESGYYDFYAQLIIDKIQEGYFSVVKDDEIIEQIEFDENSNINSTKMNAPYFYLEKGSEVTIEFSAKSSDREAVAGIKDIVLARANSIVENSKFIYRDENDKPKEWELSEAGADFSYSDEGHLFWSGSEGFEVSATQSVTIPTTGMHELSANFKVSDNLTEAYLGIFDKKLNSVRPLIDPTQDEFEARVYLEEGDVDLIFYAKAPTSENGAYAGVTDINLQIISASSGADVTPPTFNIEEKEIAVIKGFGFELPIVTAVDDRDENVTVSPVIIKDSTGKVVNEIVTDTPTTYTATYTATDTAGNIGEVVLTIKVMEFEKPVTKITQIGDSITDGAWWRLMLLEKLHKTGFEDIVFVGNRKDEELKSNWDENNNAYERGKLEILHAAGLDHEGRGGTLVANEAPNIATYLSVTNPDMAMMHYGTNDIWTGTQTPDDIIKSYSVALEGMRSVNPEIALVVAKITPLKGHEAIVEELNSKILGWASYNSTVNSPIIVVDQYTGFNTSRDLMDDAHPDYSGEVKMTNVWFEALSQILKTDQVLTDVVAPFIQYEGETNIDLDVQKCEIYTLDVLTATDTPRDLQVAPVIVNSKGETISGNTIDLSFPGTYVVTYAIFDDAGNEAAPIDINISVNAPNILLNGDLSDKETSQDGLGNSREQPEHWNIENYYGAKYEGPYYMIWAEWKDSLKATQEVAIDAKGTYRLSADMWVNGGLEFASMKIIQDGSTKGEIDLRSLGFTKDIEQVIEGIELEVGTATVEFFGSLQGEVPAGGWTFGFKDVRLSLEEAYVLPDIPVLSAGGKTTFNATQGFAFEMPKVTATDKQDGELEVSSIITNSAGQTVDEISTAQAETYTATYTATDSEENIGELVLTINVTPYEKQVSKITQIGDSITDNALWRVLLDEKLKEKGFDIEFVGNIKDETSKAGWADVSDPTEREKFKKLYEAGLDHEGRYGTLITEQVVNFDMWLSQTQPDLVMMHYGTNDVWSGKEGITSETIINAYSSGFCEKYEILFILNIS</sequence>
<evidence type="ECO:0000313" key="2">
    <source>
        <dbReference type="Proteomes" id="UP000188605"/>
    </source>
</evidence>
<reference evidence="1" key="1">
    <citation type="submission" date="2016-08" db="EMBL/GenBank/DDBJ databases">
        <authorList>
            <person name="Ngugi D.K."/>
            <person name="Miyake S."/>
            <person name="Stingl U."/>
        </authorList>
    </citation>
    <scope>NUCLEOTIDE SEQUENCE</scope>
    <source>
        <strain evidence="1">SCG-B11WGA-EpuloA1</strain>
    </source>
</reference>